<keyword evidence="1 6" id="KW-0813">Transport</keyword>
<evidence type="ECO:0000256" key="6">
    <source>
        <dbReference type="RuleBase" id="RU368020"/>
    </source>
</evidence>
<evidence type="ECO:0000256" key="3">
    <source>
        <dbReference type="ARBA" id="ARBA00022982"/>
    </source>
</evidence>
<dbReference type="InterPro" id="IPR017896">
    <property type="entry name" value="4Fe4S_Fe-S-bd"/>
</dbReference>
<evidence type="ECO:0000313" key="9">
    <source>
        <dbReference type="Proteomes" id="UP001199319"/>
    </source>
</evidence>
<dbReference type="Pfam" id="PF13370">
    <property type="entry name" value="Fer4_13"/>
    <property type="match status" value="1"/>
</dbReference>
<keyword evidence="4 6" id="KW-0408">Iron</keyword>
<evidence type="ECO:0000313" key="8">
    <source>
        <dbReference type="EMBL" id="MCC2128242.1"/>
    </source>
</evidence>
<dbReference type="SUPFAM" id="SSF54862">
    <property type="entry name" value="4Fe-4S ferredoxins"/>
    <property type="match status" value="1"/>
</dbReference>
<organism evidence="8 9">
    <name type="scientific">Brotocaccenecus cirricatena</name>
    <dbReference type="NCBI Taxonomy" id="3064195"/>
    <lineage>
        <taxon>Bacteria</taxon>
        <taxon>Bacillati</taxon>
        <taxon>Bacillota</taxon>
        <taxon>Clostridia</taxon>
        <taxon>Eubacteriales</taxon>
        <taxon>Oscillospiraceae</taxon>
        <taxon>Brotocaccenecus</taxon>
    </lineage>
</organism>
<feature type="domain" description="4Fe-4S ferredoxin-type" evidence="7">
    <location>
        <begin position="1"/>
        <end position="29"/>
    </location>
</feature>
<dbReference type="PRINTS" id="PR00352">
    <property type="entry name" value="3FE4SFRDOXIN"/>
</dbReference>
<protein>
    <recommendedName>
        <fullName evidence="6">Ferredoxin</fullName>
    </recommendedName>
</protein>
<dbReference type="PROSITE" id="PS51379">
    <property type="entry name" value="4FE4S_FER_2"/>
    <property type="match status" value="1"/>
</dbReference>
<keyword evidence="5 6" id="KW-0411">Iron-sulfur</keyword>
<dbReference type="Proteomes" id="UP001199319">
    <property type="component" value="Unassembled WGS sequence"/>
</dbReference>
<comment type="function">
    <text evidence="6">Ferredoxins are iron-sulfur proteins that transfer electrons in a wide variety of metabolic reactions.</text>
</comment>
<keyword evidence="3 6" id="KW-0249">Electron transport</keyword>
<evidence type="ECO:0000259" key="7">
    <source>
        <dbReference type="PROSITE" id="PS51379"/>
    </source>
</evidence>
<keyword evidence="2 6" id="KW-0479">Metal-binding</keyword>
<dbReference type="PANTHER" id="PTHR36923:SF3">
    <property type="entry name" value="FERREDOXIN"/>
    <property type="match status" value="1"/>
</dbReference>
<evidence type="ECO:0000256" key="4">
    <source>
        <dbReference type="ARBA" id="ARBA00023004"/>
    </source>
</evidence>
<evidence type="ECO:0000256" key="2">
    <source>
        <dbReference type="ARBA" id="ARBA00022723"/>
    </source>
</evidence>
<dbReference type="InterPro" id="IPR051269">
    <property type="entry name" value="Fe-S_cluster_ET"/>
</dbReference>
<dbReference type="AlphaFoldDB" id="A0AAE3DCY5"/>
<dbReference type="Gene3D" id="3.30.70.20">
    <property type="match status" value="1"/>
</dbReference>
<evidence type="ECO:0000256" key="1">
    <source>
        <dbReference type="ARBA" id="ARBA00022448"/>
    </source>
</evidence>
<name>A0AAE3DCY5_9FIRM</name>
<accession>A0AAE3DCY5</accession>
<proteinExistence type="predicted"/>
<dbReference type="GO" id="GO:0009055">
    <property type="term" value="F:electron transfer activity"/>
    <property type="evidence" value="ECO:0007669"/>
    <property type="project" value="UniProtKB-UniRule"/>
</dbReference>
<reference evidence="8" key="1">
    <citation type="submission" date="2021-10" db="EMBL/GenBank/DDBJ databases">
        <title>Anaerobic single-cell dispensing facilitates the cultivation of human gut bacteria.</title>
        <authorList>
            <person name="Afrizal A."/>
        </authorList>
    </citation>
    <scope>NUCLEOTIDE SEQUENCE</scope>
    <source>
        <strain evidence="8">CLA-AA-H272</strain>
    </source>
</reference>
<dbReference type="InterPro" id="IPR001080">
    <property type="entry name" value="3Fe4S_ferredoxin"/>
</dbReference>
<sequence length="62" mass="6438">MQAMVHAKTCIQCGLCPAVCPDVFTLDPGEPARAISGPVPEECRLAAQEAADSCPVGAIEIR</sequence>
<dbReference type="RefSeq" id="WP_302927652.1">
    <property type="nucleotide sequence ID" value="NZ_JAJEPW010000003.1"/>
</dbReference>
<dbReference type="GO" id="GO:0005506">
    <property type="term" value="F:iron ion binding"/>
    <property type="evidence" value="ECO:0007669"/>
    <property type="project" value="UniProtKB-UniRule"/>
</dbReference>
<comment type="caution">
    <text evidence="8">The sequence shown here is derived from an EMBL/GenBank/DDBJ whole genome shotgun (WGS) entry which is preliminary data.</text>
</comment>
<gene>
    <name evidence="8" type="ORF">LKD37_01690</name>
</gene>
<dbReference type="EMBL" id="JAJEPW010000003">
    <property type="protein sequence ID" value="MCC2128242.1"/>
    <property type="molecule type" value="Genomic_DNA"/>
</dbReference>
<evidence type="ECO:0000256" key="5">
    <source>
        <dbReference type="ARBA" id="ARBA00023014"/>
    </source>
</evidence>
<keyword evidence="9" id="KW-1185">Reference proteome</keyword>
<dbReference type="PANTHER" id="PTHR36923">
    <property type="entry name" value="FERREDOXIN"/>
    <property type="match status" value="1"/>
</dbReference>
<dbReference type="GO" id="GO:0051536">
    <property type="term" value="F:iron-sulfur cluster binding"/>
    <property type="evidence" value="ECO:0007669"/>
    <property type="project" value="UniProtKB-KW"/>
</dbReference>